<feature type="transmembrane region" description="Helical" evidence="1">
    <location>
        <begin position="140"/>
        <end position="165"/>
    </location>
</feature>
<dbReference type="InterPro" id="IPR018776">
    <property type="entry name" value="Membrane_prot_PTPS-rel_domain"/>
</dbReference>
<feature type="transmembrane region" description="Helical" evidence="1">
    <location>
        <begin position="279"/>
        <end position="297"/>
    </location>
</feature>
<protein>
    <recommendedName>
        <fullName evidence="2">Membrane protein 6-pyruvoyl-tetrahydropterin synthase-related domain-containing protein</fullName>
    </recommendedName>
</protein>
<dbReference type="Pfam" id="PF10131">
    <property type="entry name" value="PTPS_related"/>
    <property type="match status" value="1"/>
</dbReference>
<feature type="transmembrane region" description="Helical" evidence="1">
    <location>
        <begin position="537"/>
        <end position="558"/>
    </location>
</feature>
<keyword evidence="1" id="KW-0812">Transmembrane</keyword>
<feature type="transmembrane region" description="Helical" evidence="1">
    <location>
        <begin position="336"/>
        <end position="355"/>
    </location>
</feature>
<keyword evidence="1" id="KW-0472">Membrane</keyword>
<keyword evidence="4" id="KW-1185">Reference proteome</keyword>
<dbReference type="EMBL" id="CP037939">
    <property type="protein sequence ID" value="QBR46881.1"/>
    <property type="molecule type" value="Genomic_DNA"/>
</dbReference>
<evidence type="ECO:0000313" key="3">
    <source>
        <dbReference type="EMBL" id="QBR46881.1"/>
    </source>
</evidence>
<sequence length="562" mass="63898">MNIKKSAIIYGVIAVLIALVPVIEFYHSNTVYSGADLQFHVNRIYELTRQIKSGNISLISYSSFNSVGSGVQYFYPSLTLIPAVFVFLIIKNSIMAYYMVLVVYGLIAFAISQYAFGALLKDKWLTILGSILFSLSAYRVFSMIGVSAFGEFIAIGWLPLVFLGYYRIIQRQGWRTLWISVTLMGYTHLLSLVLTVIVLAVITVIRLILSYKLVIEEIPSYIKVAFAFTMSFLAFLVPFIVLSKQNNIISPDAVLHYQWAKSFAGYYVSSVRLSSTRTLGFVFVITLVGMFAIWKILSKQTRLYFWIGLVLTFIASSDFPWFLWEHTAISTLQFPYRVLPFGIFFLTIASVLAIMDMSKNYGYQYTKYVLVVLLSIITVGSTLISIHEYKKDISNTYRIEKISKGHLNYTPFAAYRVTSNTFDKQYNNYFNTYGAFDYWTGKSLKNKSTIVGHKVLNVLGKPISSKTIHGEGNISYIVNNPKQQKLDLPFLKYNGMSYLVNIDGKKANVYTSKRGTLAVAVNSGQHQIMIQTKINRLFVISATISLLSMVTIILFPYWRRHQ</sequence>
<feature type="transmembrane region" description="Helical" evidence="1">
    <location>
        <begin position="73"/>
        <end position="90"/>
    </location>
</feature>
<feature type="transmembrane region" description="Helical" evidence="1">
    <location>
        <begin position="177"/>
        <end position="209"/>
    </location>
</feature>
<organism evidence="3 4">
    <name type="scientific">Leuconostoc kimchii</name>
    <dbReference type="NCBI Taxonomy" id="136609"/>
    <lineage>
        <taxon>Bacteria</taxon>
        <taxon>Bacillati</taxon>
        <taxon>Bacillota</taxon>
        <taxon>Bacilli</taxon>
        <taxon>Lactobacillales</taxon>
        <taxon>Lactobacillaceae</taxon>
        <taxon>Leuconostoc</taxon>
    </lineage>
</organism>
<feature type="transmembrane region" description="Helical" evidence="1">
    <location>
        <begin position="221"/>
        <end position="242"/>
    </location>
</feature>
<feature type="transmembrane region" description="Helical" evidence="1">
    <location>
        <begin position="303"/>
        <end position="324"/>
    </location>
</feature>
<feature type="transmembrane region" description="Helical" evidence="1">
    <location>
        <begin position="97"/>
        <end position="120"/>
    </location>
</feature>
<dbReference type="Proteomes" id="UP000295756">
    <property type="component" value="Chromosome"/>
</dbReference>
<keyword evidence="1" id="KW-1133">Transmembrane helix</keyword>
<name>A0ABX5SL49_9LACO</name>
<reference evidence="3 4" key="1">
    <citation type="submission" date="2019-03" db="EMBL/GenBank/DDBJ databases">
        <title>Complete Genome Sequence of Leuconostoc kimchii strain NKJ218 Isolated from Homemade Kimchi.</title>
        <authorList>
            <person name="Jung J.Y."/>
            <person name="Jin H.M."/>
            <person name="Jung J.-W."/>
            <person name="Lee S.-Y."/>
            <person name="Ryu B.-G."/>
            <person name="Han S.-S."/>
            <person name="Kang H.K."/>
            <person name="Choi H.W."/>
            <person name="Chung E.J."/>
            <person name="Choi K.-M."/>
        </authorList>
    </citation>
    <scope>NUCLEOTIDE SEQUENCE [LARGE SCALE GENOMIC DNA]</scope>
    <source>
        <strain evidence="3 4">NKJ218</strain>
    </source>
</reference>
<dbReference type="RefSeq" id="WP_013975335.1">
    <property type="nucleotide sequence ID" value="NZ_CP037939.1"/>
</dbReference>
<feature type="transmembrane region" description="Helical" evidence="1">
    <location>
        <begin position="367"/>
        <end position="386"/>
    </location>
</feature>
<feature type="transmembrane region" description="Helical" evidence="1">
    <location>
        <begin position="7"/>
        <end position="27"/>
    </location>
</feature>
<evidence type="ECO:0000256" key="1">
    <source>
        <dbReference type="SAM" id="Phobius"/>
    </source>
</evidence>
<accession>A0ABX5SL49</accession>
<gene>
    <name evidence="3" type="ORF">EW139_01540</name>
</gene>
<proteinExistence type="predicted"/>
<feature type="domain" description="Membrane protein 6-pyruvoyl-tetrahydropterin synthase-related" evidence="2">
    <location>
        <begin position="74"/>
        <end position="383"/>
    </location>
</feature>
<evidence type="ECO:0000313" key="4">
    <source>
        <dbReference type="Proteomes" id="UP000295756"/>
    </source>
</evidence>
<evidence type="ECO:0000259" key="2">
    <source>
        <dbReference type="Pfam" id="PF10131"/>
    </source>
</evidence>